<dbReference type="Proteomes" id="UP000646844">
    <property type="component" value="Unassembled WGS sequence"/>
</dbReference>
<protein>
    <submittedName>
        <fullName evidence="1">Uncharacterized protein</fullName>
    </submittedName>
</protein>
<dbReference type="RefSeq" id="WP_010980335.1">
    <property type="nucleotide sequence ID" value="NZ_BAABQO010000001.1"/>
</dbReference>
<gene>
    <name evidence="1" type="ORF">HA332_01915</name>
</gene>
<reference evidence="1" key="1">
    <citation type="journal article" date="2020" name="bioRxiv">
        <title>A rank-normalized archaeal taxonomy based on genome phylogeny resolves widespread incomplete and uneven classifications.</title>
        <authorList>
            <person name="Rinke C."/>
            <person name="Chuvochina M."/>
            <person name="Mussig A.J."/>
            <person name="Chaumeil P.-A."/>
            <person name="Waite D.W."/>
            <person name="Whitman W.B."/>
            <person name="Parks D.H."/>
            <person name="Hugenholtz P."/>
        </authorList>
    </citation>
    <scope>NUCLEOTIDE SEQUENCE</scope>
    <source>
        <strain evidence="1">UBA8838</strain>
    </source>
</reference>
<accession>A0A832T6Y0</accession>
<dbReference type="OMA" id="SKRIEYN"/>
<proteinExistence type="predicted"/>
<dbReference type="EMBL" id="DUJO01000008">
    <property type="protein sequence ID" value="HII73170.1"/>
    <property type="molecule type" value="Genomic_DNA"/>
</dbReference>
<dbReference type="GeneID" id="1460332"/>
<organism evidence="1 2">
    <name type="scientific">Sulfurisphaera tokodaii</name>
    <dbReference type="NCBI Taxonomy" id="111955"/>
    <lineage>
        <taxon>Archaea</taxon>
        <taxon>Thermoproteota</taxon>
        <taxon>Thermoprotei</taxon>
        <taxon>Sulfolobales</taxon>
        <taxon>Sulfolobaceae</taxon>
        <taxon>Sulfurisphaera</taxon>
    </lineage>
</organism>
<evidence type="ECO:0000313" key="1">
    <source>
        <dbReference type="EMBL" id="HII73170.1"/>
    </source>
</evidence>
<comment type="caution">
    <text evidence="1">The sequence shown here is derived from an EMBL/GenBank/DDBJ whole genome shotgun (WGS) entry which is preliminary data.</text>
</comment>
<evidence type="ECO:0000313" key="2">
    <source>
        <dbReference type="Proteomes" id="UP000646844"/>
    </source>
</evidence>
<sequence length="130" mass="15115">MSELEVSLRKMKSKGDKESVLQFLREIMKLIPPSDDFGISLSKKGVHEYVLDRNGVVVISLSEDEFLPFFSANHKRIELDKIPDDVLRDIKVNWKNILDQLRDYALEYSKLDKKYLKVADEINGVLFENL</sequence>
<name>A0A832T6Y0_9CREN</name>
<dbReference type="AlphaFoldDB" id="A0A832T6Y0"/>